<gene>
    <name evidence="2" type="ORF">CJ191_03365</name>
</gene>
<keyword evidence="1" id="KW-0472">Membrane</keyword>
<comment type="caution">
    <text evidence="2">The sequence shown here is derived from an EMBL/GenBank/DDBJ whole genome shotgun (WGS) entry which is preliminary data.</text>
</comment>
<organism evidence="2 3">
    <name type="scientific">Aerococcus viridans</name>
    <dbReference type="NCBI Taxonomy" id="1377"/>
    <lineage>
        <taxon>Bacteria</taxon>
        <taxon>Bacillati</taxon>
        <taxon>Bacillota</taxon>
        <taxon>Bacilli</taxon>
        <taxon>Lactobacillales</taxon>
        <taxon>Aerococcaceae</taxon>
        <taxon>Aerococcus</taxon>
    </lineage>
</organism>
<protein>
    <submittedName>
        <fullName evidence="2">Uncharacterized protein</fullName>
    </submittedName>
</protein>
<feature type="transmembrane region" description="Helical" evidence="1">
    <location>
        <begin position="6"/>
        <end position="22"/>
    </location>
</feature>
<evidence type="ECO:0000313" key="3">
    <source>
        <dbReference type="Proteomes" id="UP000235701"/>
    </source>
</evidence>
<proteinExistence type="predicted"/>
<dbReference type="AlphaFoldDB" id="A0A2N6UEQ5"/>
<keyword evidence="1" id="KW-1133">Transmembrane helix</keyword>
<evidence type="ECO:0000256" key="1">
    <source>
        <dbReference type="SAM" id="Phobius"/>
    </source>
</evidence>
<dbReference type="EMBL" id="PNHQ01000006">
    <property type="protein sequence ID" value="PMC80083.1"/>
    <property type="molecule type" value="Genomic_DNA"/>
</dbReference>
<sequence>MLVESLIGIYLIGMMVVLLVANQQIQIQKLGESEAALARSREQFHQLNAVQFGASIHEGISIDLARGMLEDQRYDKVEIFKIQN</sequence>
<dbReference type="OrthoDB" id="9942609at2"/>
<dbReference type="Proteomes" id="UP000235701">
    <property type="component" value="Unassembled WGS sequence"/>
</dbReference>
<accession>A0A2N6UEQ5</accession>
<name>A0A2N6UEQ5_9LACT</name>
<evidence type="ECO:0000313" key="2">
    <source>
        <dbReference type="EMBL" id="PMC80083.1"/>
    </source>
</evidence>
<keyword evidence="3" id="KW-1185">Reference proteome</keyword>
<reference evidence="2 3" key="1">
    <citation type="submission" date="2017-09" db="EMBL/GenBank/DDBJ databases">
        <title>Bacterial strain isolated from the female urinary microbiota.</title>
        <authorList>
            <person name="Thomas-White K."/>
            <person name="Kumar N."/>
            <person name="Forster S."/>
            <person name="Putonti C."/>
            <person name="Lawley T."/>
            <person name="Wolfe A.J."/>
        </authorList>
    </citation>
    <scope>NUCLEOTIDE SEQUENCE [LARGE SCALE GENOMIC DNA]</scope>
    <source>
        <strain evidence="2 3">UMB0240</strain>
    </source>
</reference>
<keyword evidence="1" id="KW-0812">Transmembrane</keyword>